<organism evidence="8 9">
    <name type="scientific">Fonsecaea multimorphosa CBS 102226</name>
    <dbReference type="NCBI Taxonomy" id="1442371"/>
    <lineage>
        <taxon>Eukaryota</taxon>
        <taxon>Fungi</taxon>
        <taxon>Dikarya</taxon>
        <taxon>Ascomycota</taxon>
        <taxon>Pezizomycotina</taxon>
        <taxon>Eurotiomycetes</taxon>
        <taxon>Chaetothyriomycetidae</taxon>
        <taxon>Chaetothyriales</taxon>
        <taxon>Herpotrichiellaceae</taxon>
        <taxon>Fonsecaea</taxon>
    </lineage>
</organism>
<proteinExistence type="inferred from homology"/>
<keyword evidence="7" id="KW-0732">Signal</keyword>
<comment type="similarity">
    <text evidence="1 6">Belongs to the glycosyl hydrolase 43 family.</text>
</comment>
<name>A0A0D2IZJ1_9EURO</name>
<dbReference type="EMBL" id="KN848064">
    <property type="protein sequence ID" value="KIY02472.1"/>
    <property type="molecule type" value="Genomic_DNA"/>
</dbReference>
<dbReference type="GeneID" id="27708357"/>
<evidence type="ECO:0000256" key="4">
    <source>
        <dbReference type="PIRSR" id="PIRSR606710-1"/>
    </source>
</evidence>
<dbReference type="GO" id="GO:0004553">
    <property type="term" value="F:hydrolase activity, hydrolyzing O-glycosyl compounds"/>
    <property type="evidence" value="ECO:0007669"/>
    <property type="project" value="InterPro"/>
</dbReference>
<evidence type="ECO:0000256" key="7">
    <source>
        <dbReference type="SAM" id="SignalP"/>
    </source>
</evidence>
<dbReference type="Proteomes" id="UP000053411">
    <property type="component" value="Unassembled WGS sequence"/>
</dbReference>
<evidence type="ECO:0000256" key="6">
    <source>
        <dbReference type="RuleBase" id="RU361187"/>
    </source>
</evidence>
<reference evidence="8 9" key="1">
    <citation type="submission" date="2015-01" db="EMBL/GenBank/DDBJ databases">
        <title>The Genome Sequence of Fonsecaea multimorphosa CBS 102226.</title>
        <authorList>
            <consortium name="The Broad Institute Genomics Platform"/>
            <person name="Cuomo C."/>
            <person name="de Hoog S."/>
            <person name="Gorbushina A."/>
            <person name="Stielow B."/>
            <person name="Teixiera M."/>
            <person name="Abouelleil A."/>
            <person name="Chapman S.B."/>
            <person name="Priest M."/>
            <person name="Young S.K."/>
            <person name="Wortman J."/>
            <person name="Nusbaum C."/>
            <person name="Birren B."/>
        </authorList>
    </citation>
    <scope>NUCLEOTIDE SEQUENCE [LARGE SCALE GENOMIC DNA]</scope>
    <source>
        <strain evidence="8 9">CBS 102226</strain>
    </source>
</reference>
<dbReference type="RefSeq" id="XP_016636594.1">
    <property type="nucleotide sequence ID" value="XM_016773124.1"/>
</dbReference>
<dbReference type="Pfam" id="PF04616">
    <property type="entry name" value="Glyco_hydro_43"/>
    <property type="match status" value="1"/>
</dbReference>
<dbReference type="PANTHER" id="PTHR42812:SF5">
    <property type="entry name" value="ENDO-ARABINASE"/>
    <property type="match status" value="1"/>
</dbReference>
<dbReference type="InterPro" id="IPR051795">
    <property type="entry name" value="Glycosyl_Hydrlase_43"/>
</dbReference>
<accession>A0A0D2IZJ1</accession>
<sequence>MLPPLVQNAISSFAVCLSLLASLQSSSSSQSFRVSVSAAAAVGPAVSSNFPDPGLALDTSNGSETWYAFSTQTGKINVQLASSPDFSTWTLHEGYDALPVTPAWARRSPHAGVWAPDVNQRPDGSWVMYFAAVGQTHPQKHCIGAATSPNVMGPYTPLDNPIVCDLPRGGNIDPNLFIDPINNQNYLVYKTDGNAIGHGGACGNTDNPVVPTPLYLQLMDPQDLVTPIGNPVYLFSNAHSFTEDGPNVERPCMVFRNSTYYLLYNAKCFTSLQYRIDYVSCRVGVDTHTGVLGCDWDALKMQQQTSKDHTLLQTGDVVSGTKLYAPGSMDVSPDQHRVVFHGDVNLDWFTPHHPHTVHRDRAMFAGEIDFVKSDLRVTQLF</sequence>
<dbReference type="STRING" id="1442371.A0A0D2IZJ1"/>
<feature type="active site" description="Proton acceptor" evidence="4">
    <location>
        <position position="52"/>
    </location>
</feature>
<keyword evidence="9" id="KW-1185">Reference proteome</keyword>
<evidence type="ECO:0000256" key="5">
    <source>
        <dbReference type="PIRSR" id="PIRSR606710-2"/>
    </source>
</evidence>
<dbReference type="InterPro" id="IPR023296">
    <property type="entry name" value="Glyco_hydro_beta-prop_sf"/>
</dbReference>
<evidence type="ECO:0000256" key="3">
    <source>
        <dbReference type="ARBA" id="ARBA00023295"/>
    </source>
</evidence>
<keyword evidence="3 6" id="KW-0326">Glycosidase</keyword>
<dbReference type="SUPFAM" id="SSF75005">
    <property type="entry name" value="Arabinanase/levansucrase/invertase"/>
    <property type="match status" value="1"/>
</dbReference>
<feature type="chain" id="PRO_5002244474" evidence="7">
    <location>
        <begin position="30"/>
        <end position="381"/>
    </location>
</feature>
<gene>
    <name evidence="8" type="ORF">Z520_02611</name>
</gene>
<keyword evidence="2 6" id="KW-0378">Hydrolase</keyword>
<evidence type="ECO:0000256" key="1">
    <source>
        <dbReference type="ARBA" id="ARBA00009865"/>
    </source>
</evidence>
<evidence type="ECO:0000313" key="9">
    <source>
        <dbReference type="Proteomes" id="UP000053411"/>
    </source>
</evidence>
<dbReference type="GO" id="GO:0005975">
    <property type="term" value="P:carbohydrate metabolic process"/>
    <property type="evidence" value="ECO:0007669"/>
    <property type="project" value="InterPro"/>
</dbReference>
<evidence type="ECO:0000313" key="8">
    <source>
        <dbReference type="EMBL" id="KIY02472.1"/>
    </source>
</evidence>
<dbReference type="AlphaFoldDB" id="A0A0D2IZJ1"/>
<dbReference type="OrthoDB" id="3879658at2759"/>
<protein>
    <submittedName>
        <fullName evidence="8">Uncharacterized protein</fullName>
    </submittedName>
</protein>
<evidence type="ECO:0000256" key="2">
    <source>
        <dbReference type="ARBA" id="ARBA00022801"/>
    </source>
</evidence>
<dbReference type="InterPro" id="IPR006710">
    <property type="entry name" value="Glyco_hydro_43"/>
</dbReference>
<feature type="site" description="Important for catalytic activity, responsible for pKa modulation of the active site Glu and correct orientation of both the proton donor and substrate" evidence="5">
    <location>
        <position position="173"/>
    </location>
</feature>
<dbReference type="PANTHER" id="PTHR42812">
    <property type="entry name" value="BETA-XYLOSIDASE"/>
    <property type="match status" value="1"/>
</dbReference>
<feature type="signal peptide" evidence="7">
    <location>
        <begin position="1"/>
        <end position="29"/>
    </location>
</feature>
<dbReference type="Gene3D" id="2.115.10.20">
    <property type="entry name" value="Glycosyl hydrolase domain, family 43"/>
    <property type="match status" value="1"/>
</dbReference>
<feature type="active site" description="Proton donor" evidence="4">
    <location>
        <position position="249"/>
    </location>
</feature>
<dbReference type="VEuPathDB" id="FungiDB:Z520_02611"/>
<dbReference type="CDD" id="cd08999">
    <property type="entry name" value="GH43_ABN-like"/>
    <property type="match status" value="1"/>
</dbReference>